<dbReference type="OrthoDB" id="2121326at2759"/>
<dbReference type="InterPro" id="IPR010400">
    <property type="entry name" value="PITH_dom"/>
</dbReference>
<dbReference type="FunFam" id="3.40.30.10:FF:000245">
    <property type="entry name" value="Thioredoxin"/>
    <property type="match status" value="1"/>
</dbReference>
<organism evidence="4">
    <name type="scientific">Strongyloides ratti</name>
    <name type="common">Parasitic roundworm</name>
    <dbReference type="NCBI Taxonomy" id="34506"/>
    <lineage>
        <taxon>Eukaryota</taxon>
        <taxon>Metazoa</taxon>
        <taxon>Ecdysozoa</taxon>
        <taxon>Nematoda</taxon>
        <taxon>Chromadorea</taxon>
        <taxon>Rhabditida</taxon>
        <taxon>Tylenchina</taxon>
        <taxon>Panagrolaimomorpha</taxon>
        <taxon>Strongyloidoidea</taxon>
        <taxon>Strongyloididae</taxon>
        <taxon>Strongyloides</taxon>
    </lineage>
</organism>
<evidence type="ECO:0000259" key="2">
    <source>
        <dbReference type="PROSITE" id="PS51352"/>
    </source>
</evidence>
<dbReference type="PROSITE" id="PS51352">
    <property type="entry name" value="THIOREDOXIN_2"/>
    <property type="match status" value="1"/>
</dbReference>
<dbReference type="InterPro" id="IPR017937">
    <property type="entry name" value="Thioredoxin_CS"/>
</dbReference>
<dbReference type="SUPFAM" id="SSF52833">
    <property type="entry name" value="Thioredoxin-like"/>
    <property type="match status" value="1"/>
</dbReference>
<keyword evidence="1" id="KW-1015">Disulfide bond</keyword>
<protein>
    <submittedName>
        <fullName evidence="4 6">Thioredoxin-like protein 1</fullName>
    </submittedName>
</protein>
<dbReference type="WBParaSite" id="SRAE_2000142700.1">
    <property type="protein sequence ID" value="SRAE_2000142700.1"/>
    <property type="gene ID" value="WBGene00261632"/>
</dbReference>
<dbReference type="Pfam" id="PF06201">
    <property type="entry name" value="PITH"/>
    <property type="match status" value="1"/>
</dbReference>
<evidence type="ECO:0000313" key="4">
    <source>
        <dbReference type="EMBL" id="CEF66761.1"/>
    </source>
</evidence>
<feature type="domain" description="Thioredoxin" evidence="2">
    <location>
        <begin position="1"/>
        <end position="127"/>
    </location>
</feature>
<reference evidence="6" key="2">
    <citation type="submission" date="2020-12" db="UniProtKB">
        <authorList>
            <consortium name="WormBaseParasite"/>
        </authorList>
    </citation>
    <scope>IDENTIFICATION</scope>
</reference>
<dbReference type="Pfam" id="PF00085">
    <property type="entry name" value="Thioredoxin"/>
    <property type="match status" value="1"/>
</dbReference>
<sequence>MPVHHVKVDSELTDILGKAKATPVIVDFFAIWCGPCNMIAPTFESLSNKYLNVKFVKVDVDKCKGSAMAHGVQAMPTFIMFLNGTKQEVLKGANPGALEQLIAKFSNATPSEESLVPGQNDLKQFINKKGLECLNEDDNHTFSDFMDGKCVLKSDCDEQLIMNIPFNVPVKLHSIYFKGSGPKAPKSVKIFSNVPHTIDFDKALASEGVQSFDLDEAKLSEGEIVTLRYVKFQNVQNIQIFIENNHGDEDVTVLQDLKLFGTPVTAVDMTNFKRVAGKAGEAHVSIGLFFLIKIIIIIYSDFG</sequence>
<dbReference type="WormBase" id="SRAE_2000142700">
    <property type="protein sequence ID" value="SRP03443"/>
    <property type="gene ID" value="WBGene00261632"/>
</dbReference>
<dbReference type="STRING" id="34506.A0A090LAG7"/>
<dbReference type="PRINTS" id="PR00421">
    <property type="entry name" value="THIOREDOXIN"/>
</dbReference>
<dbReference type="InterPro" id="IPR013766">
    <property type="entry name" value="Thioredoxin_domain"/>
</dbReference>
<dbReference type="AlphaFoldDB" id="A0A090LAG7"/>
<dbReference type="Gene3D" id="3.40.30.10">
    <property type="entry name" value="Glutaredoxin"/>
    <property type="match status" value="1"/>
</dbReference>
<dbReference type="eggNOG" id="KOG0908">
    <property type="taxonomic scope" value="Eukaryota"/>
</dbReference>
<dbReference type="GO" id="GO:0005737">
    <property type="term" value="C:cytoplasm"/>
    <property type="evidence" value="ECO:0007669"/>
    <property type="project" value="UniProtKB-ARBA"/>
</dbReference>
<dbReference type="InterPro" id="IPR037047">
    <property type="entry name" value="PITH_dom_sf"/>
</dbReference>
<feature type="domain" description="PITH" evidence="3">
    <location>
        <begin position="111"/>
        <end position="279"/>
    </location>
</feature>
<dbReference type="Proteomes" id="UP000035682">
    <property type="component" value="Unplaced"/>
</dbReference>
<dbReference type="GeneID" id="36379126"/>
<evidence type="ECO:0000313" key="7">
    <source>
        <dbReference type="WormBase" id="SRAE_2000142700"/>
    </source>
</evidence>
<evidence type="ECO:0000256" key="1">
    <source>
        <dbReference type="ARBA" id="ARBA00023157"/>
    </source>
</evidence>
<dbReference type="SUPFAM" id="SSF49785">
    <property type="entry name" value="Galactose-binding domain-like"/>
    <property type="match status" value="1"/>
</dbReference>
<keyword evidence="5" id="KW-1185">Reference proteome</keyword>
<dbReference type="PANTHER" id="PTHR46115">
    <property type="entry name" value="THIOREDOXIN-LIKE PROTEIN 1"/>
    <property type="match status" value="1"/>
</dbReference>
<dbReference type="CTD" id="36379126"/>
<proteinExistence type="predicted"/>
<dbReference type="Gene3D" id="2.60.120.470">
    <property type="entry name" value="PITH domain"/>
    <property type="match status" value="1"/>
</dbReference>
<dbReference type="InterPro" id="IPR036249">
    <property type="entry name" value="Thioredoxin-like_sf"/>
</dbReference>
<dbReference type="EMBL" id="LN609529">
    <property type="protein sequence ID" value="CEF66761.1"/>
    <property type="molecule type" value="Genomic_DNA"/>
</dbReference>
<dbReference type="PROSITE" id="PS00194">
    <property type="entry name" value="THIOREDOXIN_1"/>
    <property type="match status" value="1"/>
</dbReference>
<name>A0A090LAG7_STRRB</name>
<accession>A0A090LAG7</accession>
<dbReference type="RefSeq" id="XP_024505961.1">
    <property type="nucleotide sequence ID" value="XM_024652379.1"/>
</dbReference>
<dbReference type="InterPro" id="IPR008979">
    <property type="entry name" value="Galactose-bd-like_sf"/>
</dbReference>
<evidence type="ECO:0000313" key="6">
    <source>
        <dbReference type="WBParaSite" id="SRAE_2000142700.1"/>
    </source>
</evidence>
<evidence type="ECO:0000313" key="5">
    <source>
        <dbReference type="Proteomes" id="UP000035682"/>
    </source>
</evidence>
<dbReference type="PROSITE" id="PS51532">
    <property type="entry name" value="PITH"/>
    <property type="match status" value="1"/>
</dbReference>
<gene>
    <name evidence="4 6 7" type="ORF">SRAE_2000142700</name>
</gene>
<reference evidence="4 5" key="1">
    <citation type="submission" date="2014-09" db="EMBL/GenBank/DDBJ databases">
        <authorList>
            <person name="Martin A.A."/>
        </authorList>
    </citation>
    <scope>NUCLEOTIDE SEQUENCE</scope>
    <source>
        <strain evidence="5">ED321</strain>
        <strain evidence="4">ED321 Heterogonic</strain>
    </source>
</reference>
<evidence type="ECO:0000259" key="3">
    <source>
        <dbReference type="PROSITE" id="PS51532"/>
    </source>
</evidence>
<dbReference type="OMA" id="PIFEMFP"/>
<dbReference type="CDD" id="cd02947">
    <property type="entry name" value="TRX_family"/>
    <property type="match status" value="1"/>
</dbReference>